<keyword evidence="2" id="KW-1185">Reference proteome</keyword>
<name>A0ACC2MRU8_PERAE</name>
<proteinExistence type="predicted"/>
<reference evidence="1 2" key="1">
    <citation type="journal article" date="2022" name="Hortic Res">
        <title>A haplotype resolved chromosomal level avocado genome allows analysis of novel avocado genes.</title>
        <authorList>
            <person name="Nath O."/>
            <person name="Fletcher S.J."/>
            <person name="Hayward A."/>
            <person name="Shaw L.M."/>
            <person name="Masouleh A.K."/>
            <person name="Furtado A."/>
            <person name="Henry R.J."/>
            <person name="Mitter N."/>
        </authorList>
    </citation>
    <scope>NUCLEOTIDE SEQUENCE [LARGE SCALE GENOMIC DNA]</scope>
    <source>
        <strain evidence="2">cv. Hass</strain>
    </source>
</reference>
<evidence type="ECO:0000313" key="2">
    <source>
        <dbReference type="Proteomes" id="UP001234297"/>
    </source>
</evidence>
<comment type="caution">
    <text evidence="1">The sequence shown here is derived from an EMBL/GenBank/DDBJ whole genome shotgun (WGS) entry which is preliminary data.</text>
</comment>
<protein>
    <submittedName>
        <fullName evidence="1">Uncharacterized protein</fullName>
    </submittedName>
</protein>
<dbReference type="EMBL" id="CM056809">
    <property type="protein sequence ID" value="KAJ8648487.1"/>
    <property type="molecule type" value="Genomic_DNA"/>
</dbReference>
<organism evidence="1 2">
    <name type="scientific">Persea americana</name>
    <name type="common">Avocado</name>
    <dbReference type="NCBI Taxonomy" id="3435"/>
    <lineage>
        <taxon>Eukaryota</taxon>
        <taxon>Viridiplantae</taxon>
        <taxon>Streptophyta</taxon>
        <taxon>Embryophyta</taxon>
        <taxon>Tracheophyta</taxon>
        <taxon>Spermatophyta</taxon>
        <taxon>Magnoliopsida</taxon>
        <taxon>Magnoliidae</taxon>
        <taxon>Laurales</taxon>
        <taxon>Lauraceae</taxon>
        <taxon>Persea</taxon>
    </lineage>
</organism>
<gene>
    <name evidence="1" type="ORF">MRB53_001510</name>
</gene>
<sequence>MKSPNFSSEHPAGLSFITPHAPRLDRNASFSDDNGTATIGEAVRWQLPSLEPEPESIAPASLLAMAQRGITSGDPPSPATQRLANSKAQSPPSSSAFCNRSTQAPRLDPSASFYDEDSTATTGEAMQRRTLSLFRLFSANLTALLLVSSRTALCNLCVPTRDQTDLLLYPKLEQSPDQLYLLRSVHYNRLQNHSRVQINSIFLIRSLQHIPTKIACNSPLPLRSLPQFQNRDK</sequence>
<accession>A0ACC2MRU8</accession>
<evidence type="ECO:0000313" key="1">
    <source>
        <dbReference type="EMBL" id="KAJ8648487.1"/>
    </source>
</evidence>
<dbReference type="Proteomes" id="UP001234297">
    <property type="component" value="Chromosome 1"/>
</dbReference>